<dbReference type="InterPro" id="IPR011677">
    <property type="entry name" value="TCTN1-3_dom"/>
</dbReference>
<evidence type="ECO:0000259" key="7">
    <source>
        <dbReference type="Pfam" id="PF07773"/>
    </source>
</evidence>
<comment type="similarity">
    <text evidence="1">Belongs to the tectonic family.</text>
</comment>
<protein>
    <submittedName>
        <fullName evidence="9">Tectonic family member 1</fullName>
    </submittedName>
</protein>
<organism evidence="9 10">
    <name type="scientific">Taeniopygia guttata</name>
    <name type="common">Zebra finch</name>
    <name type="synonym">Poephila guttata</name>
    <dbReference type="NCBI Taxonomy" id="59729"/>
    <lineage>
        <taxon>Eukaryota</taxon>
        <taxon>Metazoa</taxon>
        <taxon>Chordata</taxon>
        <taxon>Craniata</taxon>
        <taxon>Vertebrata</taxon>
        <taxon>Euteleostomi</taxon>
        <taxon>Archelosauria</taxon>
        <taxon>Archosauria</taxon>
        <taxon>Dinosauria</taxon>
        <taxon>Saurischia</taxon>
        <taxon>Theropoda</taxon>
        <taxon>Coelurosauria</taxon>
        <taxon>Aves</taxon>
        <taxon>Neognathae</taxon>
        <taxon>Neoaves</taxon>
        <taxon>Telluraves</taxon>
        <taxon>Australaves</taxon>
        <taxon>Passeriformes</taxon>
        <taxon>Passeroidea</taxon>
        <taxon>Estrildidae</taxon>
        <taxon>Estrildinae</taxon>
        <taxon>Taeniopygia</taxon>
    </lineage>
</organism>
<dbReference type="GO" id="GO:0021956">
    <property type="term" value="P:central nervous system interneuron axonogenesis"/>
    <property type="evidence" value="ECO:0007669"/>
    <property type="project" value="Ensembl"/>
</dbReference>
<dbReference type="InterPro" id="IPR040354">
    <property type="entry name" value="TCTN1-3"/>
</dbReference>
<dbReference type="GO" id="GO:0060271">
    <property type="term" value="P:cilium assembly"/>
    <property type="evidence" value="ECO:0007669"/>
    <property type="project" value="Ensembl"/>
</dbReference>
<dbReference type="Ensembl" id="ENSTGUT00000006646.2">
    <property type="protein sequence ID" value="ENSTGUP00000006580.2"/>
    <property type="gene ID" value="ENSTGUG00000006407.2"/>
</dbReference>
<keyword evidence="4" id="KW-0970">Cilium biogenesis/degradation</keyword>
<dbReference type="GO" id="GO:0021523">
    <property type="term" value="P:somatic motor neuron differentiation"/>
    <property type="evidence" value="ECO:0007669"/>
    <property type="project" value="Ensembl"/>
</dbReference>
<dbReference type="PANTHER" id="PTHR14611">
    <property type="entry name" value="TECTONIC FAMILY MEMBER"/>
    <property type="match status" value="1"/>
</dbReference>
<feature type="signal peptide" evidence="6">
    <location>
        <begin position="1"/>
        <end position="39"/>
    </location>
</feature>
<evidence type="ECO:0000256" key="4">
    <source>
        <dbReference type="ARBA" id="ARBA00022794"/>
    </source>
</evidence>
<keyword evidence="5" id="KW-0325">Glycoprotein</keyword>
<dbReference type="Pfam" id="PF25752">
    <property type="entry name" value="DUF1619_N"/>
    <property type="match status" value="1"/>
</dbReference>
<dbReference type="InParanoid" id="H0Z7N0"/>
<dbReference type="GeneTree" id="ENSGT00570000079101"/>
<accession>H0Z7N0</accession>
<feature type="domain" description="Tectonic-1-3" evidence="7">
    <location>
        <begin position="204"/>
        <end position="363"/>
    </location>
</feature>
<dbReference type="Proteomes" id="UP000007754">
    <property type="component" value="Chromosome 15"/>
</dbReference>
<dbReference type="OMA" id="AGDVKIC"/>
<dbReference type="GO" id="GO:0005615">
    <property type="term" value="C:extracellular space"/>
    <property type="evidence" value="ECO:0007669"/>
    <property type="project" value="Ensembl"/>
</dbReference>
<sequence>MPARPSNAPLLRAAAMAAPPGLGVFFLILILLLLLPLRAEEPAAEPADTRDAAQAPVRSAPAPVTDVARLCVCDLLVAQCDTNCCCDPDCSAEDFSLFTACSVPLVMGDSQLCSQKAAVYSLDVEANPPERIFKIIDQVNPSIFCIHATNYKQALYLKTPEIPTAENFDQLLDKFGGATFSVEPDSWNLDTDAQNPPEENETYRYEYGVPVQTEDAFLRLPSPVVSSWCSDANPAGFLVNQATKCIRSVSVGKCDSIQALSMLFYINSSILAVPKSSQMVNITVQSIVVQSLNGMRTLLSSSDVLRLPMVLGELCINAVLGVNYHITHTDTGEIIEAAAAFVLGAISKEELSIEQSFEISFTQENTQPVPLSGNPGYVVGLPVRAGFQPQGSGIIQSSNKHSQLTILHSTSTQDCLAAQGARAPVLFGYNMISGCKLRITAAMKCQPLAQTLLDVLKGQSFPEYVASFGNSQAQDVLDWVPITQLHISEQSSCQIPVALGIEVKWTKYGSLVNPQARIVNVTATITTTTLKQLPSGRERIIPITSSVVFTDISSPAEPSYKAWPTINIKLPFDFFYPFV</sequence>
<keyword evidence="10" id="KW-1185">Reference proteome</keyword>
<feature type="domain" description="Tectonic-1-3 N-terminal" evidence="8">
    <location>
        <begin position="59"/>
        <end position="168"/>
    </location>
</feature>
<dbReference type="PANTHER" id="PTHR14611:SF1">
    <property type="entry name" value="TECTONIC-1"/>
    <property type="match status" value="1"/>
</dbReference>
<evidence type="ECO:0000313" key="10">
    <source>
        <dbReference type="Proteomes" id="UP000007754"/>
    </source>
</evidence>
<dbReference type="HOGENOM" id="CLU_016974_0_1_1"/>
<reference evidence="9" key="2">
    <citation type="submission" date="2025-08" db="UniProtKB">
        <authorList>
            <consortium name="Ensembl"/>
        </authorList>
    </citation>
    <scope>IDENTIFICATION</scope>
</reference>
<proteinExistence type="inferred from homology"/>
<dbReference type="STRING" id="59729.ENSTGUP00000006580"/>
<dbReference type="CTD" id="79600"/>
<dbReference type="GO" id="GO:0008589">
    <property type="term" value="P:regulation of smoothened signaling pathway"/>
    <property type="evidence" value="ECO:0007669"/>
    <property type="project" value="Ensembl"/>
</dbReference>
<dbReference type="GO" id="GO:0036038">
    <property type="term" value="C:MKS complex"/>
    <property type="evidence" value="ECO:0007669"/>
    <property type="project" value="Ensembl"/>
</dbReference>
<evidence type="ECO:0000256" key="1">
    <source>
        <dbReference type="ARBA" id="ARBA00007633"/>
    </source>
</evidence>
<evidence type="ECO:0000256" key="5">
    <source>
        <dbReference type="ARBA" id="ARBA00023180"/>
    </source>
</evidence>
<name>H0Z7N0_TAEGU</name>
<evidence type="ECO:0000259" key="8">
    <source>
        <dbReference type="Pfam" id="PF25752"/>
    </source>
</evidence>
<dbReference type="GO" id="GO:0021537">
    <property type="term" value="P:telencephalon development"/>
    <property type="evidence" value="ECO:0007669"/>
    <property type="project" value="Ensembl"/>
</dbReference>
<reference evidence="9" key="3">
    <citation type="submission" date="2025-09" db="UniProtKB">
        <authorList>
            <consortium name="Ensembl"/>
        </authorList>
    </citation>
    <scope>IDENTIFICATION</scope>
</reference>
<dbReference type="GO" id="GO:0016020">
    <property type="term" value="C:membrane"/>
    <property type="evidence" value="ECO:0007669"/>
    <property type="project" value="Ensembl"/>
</dbReference>
<feature type="domain" description="Tectonic-1-3" evidence="7">
    <location>
        <begin position="373"/>
        <end position="551"/>
    </location>
</feature>
<dbReference type="GO" id="GO:0021904">
    <property type="term" value="P:dorsal/ventral neural tube patterning"/>
    <property type="evidence" value="ECO:0007669"/>
    <property type="project" value="Ensembl"/>
</dbReference>
<evidence type="ECO:0000313" key="9">
    <source>
        <dbReference type="Ensembl" id="ENSTGUP00000006580.2"/>
    </source>
</evidence>
<evidence type="ECO:0000256" key="3">
    <source>
        <dbReference type="ARBA" id="ARBA00022729"/>
    </source>
</evidence>
<feature type="chain" id="PRO_5025539027" evidence="6">
    <location>
        <begin position="40"/>
        <end position="579"/>
    </location>
</feature>
<reference evidence="9 10" key="1">
    <citation type="journal article" date="2010" name="Nature">
        <title>The genome of a songbird.</title>
        <authorList>
            <person name="Warren W.C."/>
            <person name="Clayton D.F."/>
            <person name="Ellegren H."/>
            <person name="Arnold A.P."/>
            <person name="Hillier L.W."/>
            <person name="Kunstner A."/>
            <person name="Searle S."/>
            <person name="White S."/>
            <person name="Vilella A.J."/>
            <person name="Fairley S."/>
            <person name="Heger A."/>
            <person name="Kong L."/>
            <person name="Ponting C.P."/>
            <person name="Jarvis E.D."/>
            <person name="Mello C.V."/>
            <person name="Minx P."/>
            <person name="Lovell P."/>
            <person name="Velho T.A."/>
            <person name="Ferris M."/>
            <person name="Balakrishnan C.N."/>
            <person name="Sinha S."/>
            <person name="Blatti C."/>
            <person name="London S.E."/>
            <person name="Li Y."/>
            <person name="Lin Y.C."/>
            <person name="George J."/>
            <person name="Sweedler J."/>
            <person name="Southey B."/>
            <person name="Gunaratne P."/>
            <person name="Watson M."/>
            <person name="Nam K."/>
            <person name="Backstrom N."/>
            <person name="Smeds L."/>
            <person name="Nabholz B."/>
            <person name="Itoh Y."/>
            <person name="Whitney O."/>
            <person name="Pfenning A.R."/>
            <person name="Howard J."/>
            <person name="Volker M."/>
            <person name="Skinner B.M."/>
            <person name="Griffin D.K."/>
            <person name="Ye L."/>
            <person name="McLaren W.M."/>
            <person name="Flicek P."/>
            <person name="Quesada V."/>
            <person name="Velasco G."/>
            <person name="Lopez-Otin C."/>
            <person name="Puente X.S."/>
            <person name="Olender T."/>
            <person name="Lancet D."/>
            <person name="Smit A.F."/>
            <person name="Hubley R."/>
            <person name="Konkel M.K."/>
            <person name="Walker J.A."/>
            <person name="Batzer M.A."/>
            <person name="Gu W."/>
            <person name="Pollock D.D."/>
            <person name="Chen L."/>
            <person name="Cheng Z."/>
            <person name="Eichler E.E."/>
            <person name="Stapley J."/>
            <person name="Slate J."/>
            <person name="Ekblom R."/>
            <person name="Birkhead T."/>
            <person name="Burke T."/>
            <person name="Burt D."/>
            <person name="Scharff C."/>
            <person name="Adam I."/>
            <person name="Richard H."/>
            <person name="Sultan M."/>
            <person name="Soldatov A."/>
            <person name="Lehrach H."/>
            <person name="Edwards S.V."/>
            <person name="Yang S.P."/>
            <person name="Li X."/>
            <person name="Graves T."/>
            <person name="Fulton L."/>
            <person name="Nelson J."/>
            <person name="Chinwalla A."/>
            <person name="Hou S."/>
            <person name="Mardis E.R."/>
            <person name="Wilson R.K."/>
        </authorList>
    </citation>
    <scope>NUCLEOTIDE SEQUENCE [LARGE SCALE GENOMIC DNA]</scope>
</reference>
<evidence type="ECO:0000256" key="2">
    <source>
        <dbReference type="ARBA" id="ARBA00011495"/>
    </source>
</evidence>
<comment type="subunit">
    <text evidence="2">Part of the tectonic-like complex (also named B9 complex).</text>
</comment>
<dbReference type="GO" id="GO:1904491">
    <property type="term" value="P:protein localization to ciliary transition zone"/>
    <property type="evidence" value="ECO:0007669"/>
    <property type="project" value="Ensembl"/>
</dbReference>
<evidence type="ECO:0000256" key="6">
    <source>
        <dbReference type="SAM" id="SignalP"/>
    </source>
</evidence>
<dbReference type="AlphaFoldDB" id="H0Z7N0"/>
<dbReference type="Pfam" id="PF07773">
    <property type="entry name" value="TCTN_DUF1619"/>
    <property type="match status" value="2"/>
</dbReference>
<gene>
    <name evidence="9" type="primary">TCTN1</name>
</gene>
<keyword evidence="3 6" id="KW-0732">Signal</keyword>
<dbReference type="OrthoDB" id="2104337at2759"/>
<dbReference type="InterPro" id="IPR057724">
    <property type="entry name" value="TCTN1-3_N"/>
</dbReference>
<dbReference type="GO" id="GO:0001841">
    <property type="term" value="P:neural tube formation"/>
    <property type="evidence" value="ECO:0007669"/>
    <property type="project" value="Ensembl"/>
</dbReference>
<dbReference type="KEGG" id="tgu:100231436"/>